<dbReference type="Gene3D" id="3.40.630.30">
    <property type="match status" value="1"/>
</dbReference>
<dbReference type="PANTHER" id="PTHR43626:SF4">
    <property type="entry name" value="GCN5-RELATED N-ACETYLTRANSFERASE 2, CHLOROPLASTIC"/>
    <property type="match status" value="1"/>
</dbReference>
<dbReference type="InterPro" id="IPR016181">
    <property type="entry name" value="Acyl_CoA_acyltransferase"/>
</dbReference>
<name>A0A7Z7QS04_STASC</name>
<reference evidence="5 8" key="1">
    <citation type="submission" date="2018-01" db="EMBL/GenBank/DDBJ databases">
        <title>Complete genome sequence of Staphylococcus Scheliferi isolated from human.</title>
        <authorList>
            <person name="Abouelkhair M.A."/>
            <person name="Bemis D.A."/>
            <person name="Kania S.A."/>
        </authorList>
    </citation>
    <scope>NUCLEOTIDE SEQUENCE [LARGE SCALE GENOMIC DNA]</scope>
    <source>
        <strain evidence="5 8">ATCC 43808</strain>
    </source>
</reference>
<evidence type="ECO:0000313" key="8">
    <source>
        <dbReference type="Proteomes" id="UP000572988"/>
    </source>
</evidence>
<reference evidence="6" key="2">
    <citation type="submission" date="2018-06" db="EMBL/GenBank/DDBJ databases">
        <authorList>
            <consortium name="Pathogen Informatics"/>
            <person name="Doyle S."/>
        </authorList>
    </citation>
    <scope>NUCLEOTIDE SEQUENCE [LARGE SCALE GENOMIC DNA]</scope>
    <source>
        <strain evidence="6">NCTC12218</strain>
    </source>
</reference>
<feature type="domain" description="N-acetyltransferase" evidence="3">
    <location>
        <begin position="1"/>
        <end position="140"/>
    </location>
</feature>
<dbReference type="PROSITE" id="PS51186">
    <property type="entry name" value="GNAT"/>
    <property type="match status" value="1"/>
</dbReference>
<dbReference type="AlphaFoldDB" id="A0A7Z7QS04"/>
<keyword evidence="2" id="KW-0012">Acyltransferase</keyword>
<dbReference type="InterPro" id="IPR045039">
    <property type="entry name" value="NSI-like"/>
</dbReference>
<dbReference type="InterPro" id="IPR000182">
    <property type="entry name" value="GNAT_dom"/>
</dbReference>
<proteinExistence type="predicted"/>
<dbReference type="Proteomes" id="UP000264146">
    <property type="component" value="Chromosome"/>
</dbReference>
<dbReference type="EMBL" id="LR962863">
    <property type="protein sequence ID" value="CAD7360736.1"/>
    <property type="molecule type" value="Genomic_DNA"/>
</dbReference>
<dbReference type="GO" id="GO:0008080">
    <property type="term" value="F:N-acetyltransferase activity"/>
    <property type="evidence" value="ECO:0007669"/>
    <property type="project" value="InterPro"/>
</dbReference>
<organism evidence="6">
    <name type="scientific">Staphylococcus schleiferi</name>
    <dbReference type="NCBI Taxonomy" id="1295"/>
    <lineage>
        <taxon>Bacteria</taxon>
        <taxon>Bacillati</taxon>
        <taxon>Bacillota</taxon>
        <taxon>Bacilli</taxon>
        <taxon>Bacillales</taxon>
        <taxon>Staphylococcaceae</taxon>
        <taxon>Staphylococcus</taxon>
    </lineage>
</organism>
<keyword evidence="8" id="KW-1185">Reference proteome</keyword>
<dbReference type="PANTHER" id="PTHR43626">
    <property type="entry name" value="ACYL-COA N-ACYLTRANSFERASE"/>
    <property type="match status" value="1"/>
</dbReference>
<accession>A0A7Z7QS04</accession>
<evidence type="ECO:0000313" key="7">
    <source>
        <dbReference type="Proteomes" id="UP000264146"/>
    </source>
</evidence>
<evidence type="ECO:0000313" key="5">
    <source>
        <dbReference type="EMBL" id="NHA34760.1"/>
    </source>
</evidence>
<gene>
    <name evidence="5" type="ORF">C1O36_09785</name>
    <name evidence="6" type="ORF">NCTC12218_02438</name>
</gene>
<dbReference type="SUPFAM" id="SSF55729">
    <property type="entry name" value="Acyl-CoA N-acyltransferases (Nat)"/>
    <property type="match status" value="1"/>
</dbReference>
<dbReference type="SMR" id="A0A7Z7QS04"/>
<dbReference type="GeneID" id="93791066"/>
<evidence type="ECO:0000313" key="4">
    <source>
        <dbReference type="EMBL" id="CAD7360736.1"/>
    </source>
</evidence>
<keyword evidence="1 6" id="KW-0808">Transferase</keyword>
<protein>
    <submittedName>
        <fullName evidence="5">GNAT family N-acetyltransferase</fullName>
    </submittedName>
    <submittedName>
        <fullName evidence="6">GNAT family acetyltransferase</fullName>
    </submittedName>
</protein>
<dbReference type="EMBL" id="POVK01000035">
    <property type="protein sequence ID" value="NHA34760.1"/>
    <property type="molecule type" value="Genomic_DNA"/>
</dbReference>
<evidence type="ECO:0000256" key="1">
    <source>
        <dbReference type="ARBA" id="ARBA00022679"/>
    </source>
</evidence>
<dbReference type="RefSeq" id="WP_016425617.1">
    <property type="nucleotide sequence ID" value="NZ_CABKRV010000002.1"/>
</dbReference>
<reference evidence="4 7" key="3">
    <citation type="submission" date="2020-11" db="EMBL/GenBank/DDBJ databases">
        <authorList>
            <consortium name="Pathogen Informatics"/>
        </authorList>
    </citation>
    <scope>NUCLEOTIDE SEQUENCE [LARGE SCALE GENOMIC DNA]</scope>
    <source>
        <strain evidence="4 7">NCTC12218</strain>
    </source>
</reference>
<dbReference type="Pfam" id="PF00583">
    <property type="entry name" value="Acetyltransf_1"/>
    <property type="match status" value="1"/>
</dbReference>
<sequence length="140" mass="15880">MEIISKTTLTSEDIQQLYKLYQDIGWFGHTLENIGVIYNASTHIFVAVHQQKIVGCARALSDGVFNAAIYDVIVHPHYQRQGIGKKLLHQLCDIFRSVSCIHLISTIGHTDFYESCGFKLLKTGMGIYQKESLAEAYLYH</sequence>
<evidence type="ECO:0000259" key="3">
    <source>
        <dbReference type="PROSITE" id="PS51186"/>
    </source>
</evidence>
<dbReference type="EMBL" id="UHEF01000001">
    <property type="protein sequence ID" value="SUM90389.1"/>
    <property type="molecule type" value="Genomic_DNA"/>
</dbReference>
<dbReference type="Proteomes" id="UP000572988">
    <property type="component" value="Unassembled WGS sequence"/>
</dbReference>
<dbReference type="CDD" id="cd04301">
    <property type="entry name" value="NAT_SF"/>
    <property type="match status" value="1"/>
</dbReference>
<dbReference type="GO" id="GO:0005737">
    <property type="term" value="C:cytoplasm"/>
    <property type="evidence" value="ECO:0007669"/>
    <property type="project" value="TreeGrafter"/>
</dbReference>
<evidence type="ECO:0000256" key="2">
    <source>
        <dbReference type="ARBA" id="ARBA00023315"/>
    </source>
</evidence>
<evidence type="ECO:0000313" key="6">
    <source>
        <dbReference type="EMBL" id="SUM90389.1"/>
    </source>
</evidence>